<accession>A0A1W1E3I4</accession>
<organism evidence="2">
    <name type="scientific">hydrothermal vent metagenome</name>
    <dbReference type="NCBI Taxonomy" id="652676"/>
    <lineage>
        <taxon>unclassified sequences</taxon>
        <taxon>metagenomes</taxon>
        <taxon>ecological metagenomes</taxon>
    </lineage>
</organism>
<evidence type="ECO:0000313" key="2">
    <source>
        <dbReference type="EMBL" id="SFV88479.1"/>
    </source>
</evidence>
<feature type="coiled-coil region" evidence="1">
    <location>
        <begin position="13"/>
        <end position="43"/>
    </location>
</feature>
<dbReference type="EC" id="2.4.99.12" evidence="2"/>
<keyword evidence="2" id="KW-0808">Transferase</keyword>
<dbReference type="GO" id="GO:0043842">
    <property type="term" value="F:Kdo transferase activity"/>
    <property type="evidence" value="ECO:0007669"/>
    <property type="project" value="UniProtKB-EC"/>
</dbReference>
<gene>
    <name evidence="2" type="ORF">MNB_SUP05-SYMBIONT-7-200</name>
</gene>
<keyword evidence="2" id="KW-0328">Glycosyltransferase</keyword>
<keyword evidence="1" id="KW-0175">Coiled coil</keyword>
<dbReference type="Gene3D" id="3.40.50.2000">
    <property type="entry name" value="Glycogen Phosphorylase B"/>
    <property type="match status" value="1"/>
</dbReference>
<dbReference type="AlphaFoldDB" id="A0A1W1E3I4"/>
<reference evidence="2" key="1">
    <citation type="submission" date="2016-10" db="EMBL/GenBank/DDBJ databases">
        <authorList>
            <person name="de Groot N.N."/>
        </authorList>
    </citation>
    <scope>NUCLEOTIDE SEQUENCE</scope>
</reference>
<dbReference type="EMBL" id="FPIA01000054">
    <property type="protein sequence ID" value="SFV88479.1"/>
    <property type="molecule type" value="Genomic_DNA"/>
</dbReference>
<name>A0A1W1E3I4_9ZZZZ</name>
<protein>
    <submittedName>
        <fullName evidence="2">Lipid IVA 3-deoxy-D-manno-octulosonic acid transferase [often with also]</fullName>
        <ecNumber evidence="2">2.4.99.12</ecNumber>
    </submittedName>
</protein>
<proteinExistence type="predicted"/>
<evidence type="ECO:0000256" key="1">
    <source>
        <dbReference type="SAM" id="Coils"/>
    </source>
</evidence>
<sequence>MFNFSEISTDLLAQNASIQVQNAEELLTEIAELLNNEKKAKTLGKNANQYFKSQQGAVDKLIKQVNVFLN</sequence>